<keyword evidence="3 4" id="KW-0687">Ribonucleoprotein</keyword>
<evidence type="ECO:0000313" key="5">
    <source>
        <dbReference type="EMBL" id="SFF23767.1"/>
    </source>
</evidence>
<dbReference type="InterPro" id="IPR012678">
    <property type="entry name" value="Ribosomal_uL23/eL15/eS24_sf"/>
</dbReference>
<dbReference type="GO" id="GO:0005840">
    <property type="term" value="C:ribosome"/>
    <property type="evidence" value="ECO:0007669"/>
    <property type="project" value="UniProtKB-KW"/>
</dbReference>
<keyword evidence="6" id="KW-1185">Reference proteome</keyword>
<organism evidence="5 6">
    <name type="scientific">Thermoflexibacter ruber</name>
    <dbReference type="NCBI Taxonomy" id="1003"/>
    <lineage>
        <taxon>Bacteria</taxon>
        <taxon>Pseudomonadati</taxon>
        <taxon>Bacteroidota</taxon>
        <taxon>Cytophagia</taxon>
        <taxon>Cytophagales</taxon>
        <taxon>Thermoflexibacteraceae</taxon>
        <taxon>Thermoflexibacter</taxon>
    </lineage>
</organism>
<comment type="function">
    <text evidence="4">One of the early assembly proteins it binds 23S rRNA. One of the proteins that surrounds the polypeptide exit tunnel on the outside of the ribosome. Forms the main docking site for trigger factor binding to the ribosome.</text>
</comment>
<evidence type="ECO:0000313" key="6">
    <source>
        <dbReference type="Proteomes" id="UP000199513"/>
    </source>
</evidence>
<dbReference type="GO" id="GO:0003735">
    <property type="term" value="F:structural constituent of ribosome"/>
    <property type="evidence" value="ECO:0007669"/>
    <property type="project" value="InterPro"/>
</dbReference>
<proteinExistence type="inferred from homology"/>
<gene>
    <name evidence="4" type="primary">rplW</name>
    <name evidence="5" type="ORF">SAMN04488541_102154</name>
</gene>
<dbReference type="GO" id="GO:0006412">
    <property type="term" value="P:translation"/>
    <property type="evidence" value="ECO:0007669"/>
    <property type="project" value="UniProtKB-UniRule"/>
</dbReference>
<dbReference type="AlphaFoldDB" id="A0A1I2H465"/>
<dbReference type="Gene3D" id="3.30.70.330">
    <property type="match status" value="1"/>
</dbReference>
<accession>A0A1I2H465</accession>
<dbReference type="OrthoDB" id="9797862at2"/>
<comment type="similarity">
    <text evidence="1 4">Belongs to the universal ribosomal protein uL23 family.</text>
</comment>
<dbReference type="Pfam" id="PF00276">
    <property type="entry name" value="Ribosomal_L23"/>
    <property type="match status" value="1"/>
</dbReference>
<dbReference type="NCBIfam" id="NF004363">
    <property type="entry name" value="PRK05738.2-4"/>
    <property type="match status" value="1"/>
</dbReference>
<evidence type="ECO:0000256" key="1">
    <source>
        <dbReference type="ARBA" id="ARBA00006700"/>
    </source>
</evidence>
<evidence type="ECO:0000256" key="3">
    <source>
        <dbReference type="ARBA" id="ARBA00023274"/>
    </source>
</evidence>
<dbReference type="STRING" id="1003.SAMN04488541_102154"/>
<dbReference type="SUPFAM" id="SSF54189">
    <property type="entry name" value="Ribosomal proteins S24e, L23 and L15e"/>
    <property type="match status" value="1"/>
</dbReference>
<reference evidence="5 6" key="1">
    <citation type="submission" date="2016-10" db="EMBL/GenBank/DDBJ databases">
        <authorList>
            <person name="de Groot N.N."/>
        </authorList>
    </citation>
    <scope>NUCLEOTIDE SEQUENCE [LARGE SCALE GENOMIC DNA]</scope>
    <source>
        <strain>GEY</strain>
        <strain evidence="6">DSM 9560</strain>
    </source>
</reference>
<dbReference type="HAMAP" id="MF_01369_B">
    <property type="entry name" value="Ribosomal_uL23_B"/>
    <property type="match status" value="1"/>
</dbReference>
<dbReference type="GO" id="GO:0019843">
    <property type="term" value="F:rRNA binding"/>
    <property type="evidence" value="ECO:0007669"/>
    <property type="project" value="UniProtKB-UniRule"/>
</dbReference>
<dbReference type="GO" id="GO:1990904">
    <property type="term" value="C:ribonucleoprotein complex"/>
    <property type="evidence" value="ECO:0007669"/>
    <property type="project" value="UniProtKB-KW"/>
</dbReference>
<protein>
    <recommendedName>
        <fullName evidence="4">Large ribosomal subunit protein uL23</fullName>
    </recommendedName>
</protein>
<name>A0A1I2H465_9BACT</name>
<keyword evidence="4" id="KW-0699">rRNA-binding</keyword>
<dbReference type="InterPro" id="IPR012677">
    <property type="entry name" value="Nucleotide-bd_a/b_plait_sf"/>
</dbReference>
<evidence type="ECO:0000256" key="2">
    <source>
        <dbReference type="ARBA" id="ARBA00022980"/>
    </source>
</evidence>
<dbReference type="EMBL" id="FONY01000021">
    <property type="protein sequence ID" value="SFF23767.1"/>
    <property type="molecule type" value="Genomic_DNA"/>
</dbReference>
<keyword evidence="4" id="KW-0694">RNA-binding</keyword>
<sequence>MEILKRPLLTEKVAAMNEKGVYGFVVDVKANKIQIKKAVEQMYGVNVDSVRTMVVAGKRKVRFTKSGVAQGRKPKYKKAIVQLAAGEIIDFYSEA</sequence>
<keyword evidence="2 4" id="KW-0689">Ribosomal protein</keyword>
<evidence type="ECO:0000256" key="4">
    <source>
        <dbReference type="HAMAP-Rule" id="MF_01369"/>
    </source>
</evidence>
<dbReference type="PANTHER" id="PTHR11620">
    <property type="entry name" value="60S RIBOSOMAL PROTEIN L23A"/>
    <property type="match status" value="1"/>
</dbReference>
<dbReference type="InterPro" id="IPR013025">
    <property type="entry name" value="Ribosomal_uL23-like"/>
</dbReference>
<dbReference type="Proteomes" id="UP000199513">
    <property type="component" value="Unassembled WGS sequence"/>
</dbReference>
<comment type="subunit">
    <text evidence="4">Part of the 50S ribosomal subunit. Contacts protein L29, and trigger factor when it is bound to the ribosome.</text>
</comment>
<dbReference type="RefSeq" id="WP_091545847.1">
    <property type="nucleotide sequence ID" value="NZ_FONY01000021.1"/>
</dbReference>